<feature type="binding site" evidence="12">
    <location>
        <position position="153"/>
    </location>
    <ligand>
        <name>Zn(2+)</name>
        <dbReference type="ChEBI" id="CHEBI:29105"/>
    </ligand>
</feature>
<dbReference type="InterPro" id="IPR009080">
    <property type="entry name" value="tRNAsynth_Ia_anticodon-bd"/>
</dbReference>
<keyword evidence="6 12" id="KW-0547">Nucleotide-binding</keyword>
<keyword evidence="8 12" id="KW-0067">ATP-binding</keyword>
<dbReference type="GO" id="GO:0005829">
    <property type="term" value="C:cytosol"/>
    <property type="evidence" value="ECO:0007669"/>
    <property type="project" value="TreeGrafter"/>
</dbReference>
<evidence type="ECO:0000256" key="4">
    <source>
        <dbReference type="ARBA" id="ARBA00022490"/>
    </source>
</evidence>
<dbReference type="GO" id="GO:0046872">
    <property type="term" value="F:metal ion binding"/>
    <property type="evidence" value="ECO:0007669"/>
    <property type="project" value="UniProtKB-KW"/>
</dbReference>
<accession>A0A4D6XZ89</accession>
<sequence length="555" mass="65178">MFLKNNITLNLMRKILVTCALPYANGSIHIGHMLEHIQADIWVRYHRMKGNEVWFVSADDAHGTAIMLKSKKLGISPNDLIKKIQKEHQQDFINFNISHDNYHSTHSIENLFLSRKIFAILNKKKLIQEKTIFQFYDNVKNMFLPDRFIQGQCVFCNAENQYGDNCDHCGATYEPIDLVNPISVISGSKPILKKTKHLYFRLPSFKSMLKKWVNSGVLSKSVLKKTEEWFELGLKSWCISRDAPYFGFKIPRFPNKYFYVWLDAPIGYISTFKNLCYKKPRLNFNDLWNEQSNYELYHFIGKDIIYFHTLFWPAILEAASLRKPNGIFVHGYLTINGIKLSKSRISALIKAKDWIKCFNSDSLRYYYASKLSNNTNDIEINLEQFVQKINSDIVNKLVNLASRNVSFIEKNFNGYLSKKLSDMKIYQYFVEASVVIEKYFENREFNLVIQESMRLIDIANKYINEKKPWTIQKTEKNQYVLQEICSMGINLFRIVMIFLKPILPDLAIKTENFLISKLTLDSIDQPLLHHKLNKFTPLYQRINIKKINDLIKMCQ</sequence>
<keyword evidence="9 12" id="KW-0648">Protein biosynthesis</keyword>
<dbReference type="GO" id="GO:0005524">
    <property type="term" value="F:ATP binding"/>
    <property type="evidence" value="ECO:0007669"/>
    <property type="project" value="UniProtKB-UniRule"/>
</dbReference>
<dbReference type="PANTHER" id="PTHR45765">
    <property type="entry name" value="METHIONINE--TRNA LIGASE"/>
    <property type="match status" value="1"/>
</dbReference>
<dbReference type="EMBL" id="CP034873">
    <property type="protein sequence ID" value="QCI21429.1"/>
    <property type="molecule type" value="Genomic_DNA"/>
</dbReference>
<dbReference type="InterPro" id="IPR041872">
    <property type="entry name" value="Anticodon_Met"/>
</dbReference>
<dbReference type="InterPro" id="IPR001412">
    <property type="entry name" value="aa-tRNA-synth_I_CS"/>
</dbReference>
<dbReference type="NCBIfam" id="TIGR00398">
    <property type="entry name" value="metG"/>
    <property type="match status" value="1"/>
</dbReference>
<keyword evidence="10 12" id="KW-0030">Aminoacyl-tRNA synthetase</keyword>
<gene>
    <name evidence="12" type="primary">metG</name>
    <name evidence="14" type="ORF">D9V69_00530</name>
</gene>
<evidence type="ECO:0000259" key="13">
    <source>
        <dbReference type="Pfam" id="PF09334"/>
    </source>
</evidence>
<dbReference type="SUPFAM" id="SSF57770">
    <property type="entry name" value="Methionyl-tRNA synthetase (MetRS), Zn-domain"/>
    <property type="match status" value="1"/>
</dbReference>
<dbReference type="InterPro" id="IPR029038">
    <property type="entry name" value="MetRS_Zn"/>
</dbReference>
<dbReference type="NCBIfam" id="NF001100">
    <property type="entry name" value="PRK00133.1"/>
    <property type="match status" value="1"/>
</dbReference>
<comment type="catalytic activity">
    <reaction evidence="11 12">
        <text>tRNA(Met) + L-methionine + ATP = L-methionyl-tRNA(Met) + AMP + diphosphate</text>
        <dbReference type="Rhea" id="RHEA:13481"/>
        <dbReference type="Rhea" id="RHEA-COMP:9667"/>
        <dbReference type="Rhea" id="RHEA-COMP:9698"/>
        <dbReference type="ChEBI" id="CHEBI:30616"/>
        <dbReference type="ChEBI" id="CHEBI:33019"/>
        <dbReference type="ChEBI" id="CHEBI:57844"/>
        <dbReference type="ChEBI" id="CHEBI:78442"/>
        <dbReference type="ChEBI" id="CHEBI:78530"/>
        <dbReference type="ChEBI" id="CHEBI:456215"/>
        <dbReference type="EC" id="6.1.1.10"/>
    </reaction>
</comment>
<dbReference type="Gene3D" id="2.20.28.20">
    <property type="entry name" value="Methionyl-tRNA synthetase, Zn-domain"/>
    <property type="match status" value="1"/>
</dbReference>
<keyword evidence="7 12" id="KW-0862">Zinc</keyword>
<evidence type="ECO:0000256" key="1">
    <source>
        <dbReference type="ARBA" id="ARBA00003314"/>
    </source>
</evidence>
<dbReference type="InterPro" id="IPR023458">
    <property type="entry name" value="Met-tRNA_ligase_1"/>
</dbReference>
<dbReference type="GO" id="GO:0006431">
    <property type="term" value="P:methionyl-tRNA aminoacylation"/>
    <property type="evidence" value="ECO:0007669"/>
    <property type="project" value="UniProtKB-UniRule"/>
</dbReference>
<dbReference type="Pfam" id="PF09334">
    <property type="entry name" value="tRNA-synt_1g"/>
    <property type="match status" value="1"/>
</dbReference>
<dbReference type="PROSITE" id="PS00178">
    <property type="entry name" value="AA_TRNA_LIGASE_I"/>
    <property type="match status" value="1"/>
</dbReference>
<feature type="binding site" evidence="12">
    <location>
        <position position="342"/>
    </location>
    <ligand>
        <name>ATP</name>
        <dbReference type="ChEBI" id="CHEBI:30616"/>
    </ligand>
</feature>
<evidence type="ECO:0000256" key="6">
    <source>
        <dbReference type="ARBA" id="ARBA00022741"/>
    </source>
</evidence>
<evidence type="ECO:0000256" key="8">
    <source>
        <dbReference type="ARBA" id="ARBA00022840"/>
    </source>
</evidence>
<comment type="cofactor">
    <cofactor evidence="12">
        <name>Zn(2+)</name>
        <dbReference type="ChEBI" id="CHEBI:29105"/>
    </cofactor>
    <text evidence="12">Binds 1 zinc ion per subunit.</text>
</comment>
<dbReference type="InterPro" id="IPR033911">
    <property type="entry name" value="MetRS_core"/>
</dbReference>
<evidence type="ECO:0000256" key="3">
    <source>
        <dbReference type="ARBA" id="ARBA00008258"/>
    </source>
</evidence>
<dbReference type="InterPro" id="IPR015413">
    <property type="entry name" value="Methionyl/Leucyl_tRNA_Synth"/>
</dbReference>
<dbReference type="Proteomes" id="UP000298773">
    <property type="component" value="Chromosome"/>
</dbReference>
<evidence type="ECO:0000256" key="2">
    <source>
        <dbReference type="ARBA" id="ARBA00004496"/>
    </source>
</evidence>
<dbReference type="InterPro" id="IPR014729">
    <property type="entry name" value="Rossmann-like_a/b/a_fold"/>
</dbReference>
<feature type="short sequence motif" description="'KMSKS' region" evidence="12">
    <location>
        <begin position="339"/>
        <end position="343"/>
    </location>
</feature>
<reference evidence="14 15" key="2">
    <citation type="submission" date="2019-05" db="EMBL/GenBank/DDBJ databases">
        <title>Genome evolution of the obligate endosymbiont Buchnera aphidicola.</title>
        <authorList>
            <person name="Moran N.A."/>
        </authorList>
    </citation>
    <scope>NUCLEOTIDE SEQUENCE [LARGE SCALE GENOMIC DNA]</scope>
    <source>
        <strain evidence="14 15">Hta</strain>
    </source>
</reference>
<feature type="domain" description="Methionyl/Leucyl tRNA synthetase" evidence="13">
    <location>
        <begin position="15"/>
        <end position="404"/>
    </location>
</feature>
<evidence type="ECO:0000313" key="14">
    <source>
        <dbReference type="EMBL" id="QCI21429.1"/>
    </source>
</evidence>
<dbReference type="Gene3D" id="3.40.50.620">
    <property type="entry name" value="HUPs"/>
    <property type="match status" value="1"/>
</dbReference>
<keyword evidence="4 12" id="KW-0963">Cytoplasm</keyword>
<proteinExistence type="inferred from homology"/>
<evidence type="ECO:0000256" key="5">
    <source>
        <dbReference type="ARBA" id="ARBA00022598"/>
    </source>
</evidence>
<keyword evidence="5 12" id="KW-0436">Ligase</keyword>
<evidence type="ECO:0000256" key="7">
    <source>
        <dbReference type="ARBA" id="ARBA00022833"/>
    </source>
</evidence>
<dbReference type="SUPFAM" id="SSF52374">
    <property type="entry name" value="Nucleotidylyl transferase"/>
    <property type="match status" value="1"/>
</dbReference>
<reference evidence="14 15" key="1">
    <citation type="submission" date="2018-12" db="EMBL/GenBank/DDBJ databases">
        <authorList>
            <person name="Chong R.A."/>
        </authorList>
    </citation>
    <scope>NUCLEOTIDE SEQUENCE [LARGE SCALE GENOMIC DNA]</scope>
    <source>
        <strain evidence="14 15">Hta</strain>
    </source>
</reference>
<evidence type="ECO:0000256" key="9">
    <source>
        <dbReference type="ARBA" id="ARBA00022917"/>
    </source>
</evidence>
<feature type="short sequence motif" description="'HIGH' region" evidence="12">
    <location>
        <begin position="22"/>
        <end position="32"/>
    </location>
</feature>
<dbReference type="InterPro" id="IPR014758">
    <property type="entry name" value="Met-tRNA_synth"/>
</dbReference>
<dbReference type="PANTHER" id="PTHR45765:SF1">
    <property type="entry name" value="METHIONINE--TRNA LIGASE, CYTOPLASMIC"/>
    <property type="match status" value="1"/>
</dbReference>
<evidence type="ECO:0000313" key="15">
    <source>
        <dbReference type="Proteomes" id="UP000298773"/>
    </source>
</evidence>
<evidence type="ECO:0000256" key="11">
    <source>
        <dbReference type="ARBA" id="ARBA00047364"/>
    </source>
</evidence>
<organism evidence="14 15">
    <name type="scientific">Buchnera aphidicola</name>
    <name type="common">Hyadaphis tataricae</name>
    <dbReference type="NCBI Taxonomy" id="1241859"/>
    <lineage>
        <taxon>Bacteria</taxon>
        <taxon>Pseudomonadati</taxon>
        <taxon>Pseudomonadota</taxon>
        <taxon>Gammaproteobacteria</taxon>
        <taxon>Enterobacterales</taxon>
        <taxon>Erwiniaceae</taxon>
        <taxon>Buchnera</taxon>
    </lineage>
</organism>
<evidence type="ECO:0000256" key="10">
    <source>
        <dbReference type="ARBA" id="ARBA00023146"/>
    </source>
</evidence>
<dbReference type="EC" id="6.1.1.10" evidence="12"/>
<dbReference type="CDD" id="cd00814">
    <property type="entry name" value="MetRS_core"/>
    <property type="match status" value="1"/>
</dbReference>
<dbReference type="OrthoDB" id="9810191at2"/>
<dbReference type="SUPFAM" id="SSF47323">
    <property type="entry name" value="Anticodon-binding domain of a subclass of class I aminoacyl-tRNA synthetases"/>
    <property type="match status" value="1"/>
</dbReference>
<dbReference type="GO" id="GO:0004825">
    <property type="term" value="F:methionine-tRNA ligase activity"/>
    <property type="evidence" value="ECO:0007669"/>
    <property type="project" value="UniProtKB-UniRule"/>
</dbReference>
<dbReference type="Gene3D" id="1.10.730.10">
    <property type="entry name" value="Isoleucyl-tRNA Synthetase, Domain 1"/>
    <property type="match status" value="1"/>
</dbReference>
<dbReference type="AlphaFoldDB" id="A0A4D6XZ89"/>
<feature type="binding site" evidence="12">
    <location>
        <position position="169"/>
    </location>
    <ligand>
        <name>Zn(2+)</name>
        <dbReference type="ChEBI" id="CHEBI:29105"/>
    </ligand>
</feature>
<feature type="binding site" evidence="12">
    <location>
        <position position="156"/>
    </location>
    <ligand>
        <name>Zn(2+)</name>
        <dbReference type="ChEBI" id="CHEBI:29105"/>
    </ligand>
</feature>
<comment type="subcellular location">
    <subcellularLocation>
        <location evidence="2 12">Cytoplasm</location>
    </subcellularLocation>
</comment>
<comment type="function">
    <text evidence="1 12">Is required not only for elongation of protein synthesis but also for the initiation of all mRNA translation through initiator tRNA(fMet) aminoacylation.</text>
</comment>
<keyword evidence="12" id="KW-0479">Metal-binding</keyword>
<comment type="subunit">
    <text evidence="12">Monomer.</text>
</comment>
<evidence type="ECO:0000256" key="12">
    <source>
        <dbReference type="HAMAP-Rule" id="MF_00098"/>
    </source>
</evidence>
<name>A0A4D6XZ89_9GAMM</name>
<dbReference type="FunFam" id="2.20.28.20:FF:000001">
    <property type="entry name" value="Methionine--tRNA ligase"/>
    <property type="match status" value="1"/>
</dbReference>
<dbReference type="PRINTS" id="PR01041">
    <property type="entry name" value="TRNASYNTHMET"/>
</dbReference>
<dbReference type="CDD" id="cd07957">
    <property type="entry name" value="Anticodon_Ia_Met"/>
    <property type="match status" value="1"/>
</dbReference>
<protein>
    <recommendedName>
        <fullName evidence="12">Methionine--tRNA ligase</fullName>
        <ecNumber evidence="12">6.1.1.10</ecNumber>
    </recommendedName>
    <alternativeName>
        <fullName evidence="12">Methionyl-tRNA synthetase</fullName>
        <shortName evidence="12">MetRS</shortName>
    </alternativeName>
</protein>
<feature type="binding site" evidence="12">
    <location>
        <position position="166"/>
    </location>
    <ligand>
        <name>Zn(2+)</name>
        <dbReference type="ChEBI" id="CHEBI:29105"/>
    </ligand>
</feature>
<comment type="similarity">
    <text evidence="3 12">Belongs to the class-I aminoacyl-tRNA synthetase family. MetG type 1 subfamily.</text>
</comment>
<dbReference type="HAMAP" id="MF_00098">
    <property type="entry name" value="Met_tRNA_synth_type1"/>
    <property type="match status" value="1"/>
</dbReference>